<proteinExistence type="predicted"/>
<evidence type="ECO:0000313" key="2">
    <source>
        <dbReference type="Proteomes" id="UP000033607"/>
    </source>
</evidence>
<dbReference type="Proteomes" id="UP000033607">
    <property type="component" value="Unassembled WGS sequence"/>
</dbReference>
<comment type="caution">
    <text evidence="1">The sequence shown here is derived from an EMBL/GenBank/DDBJ whole genome shotgun (WGS) entry which is preliminary data.</text>
</comment>
<protein>
    <submittedName>
        <fullName evidence="1">Uncharacterized protein</fullName>
    </submittedName>
</protein>
<sequence>MLQCRKFSSIRAVLYTFVLQKGGANVILLDNPAIIQGAGIEPLFLNQLSLARGTVAEFLDTPFITMCGAVVLNLELRVFRFR</sequence>
<evidence type="ECO:0000313" key="1">
    <source>
        <dbReference type="EMBL" id="KKD39591.2"/>
    </source>
</evidence>
<reference evidence="1 2" key="1">
    <citation type="submission" date="2015-06" db="EMBL/GenBank/DDBJ databases">
        <title>Draft genome assembly of filamentous brackish cyanobacterium Limnoraphis robusta strain CS-951.</title>
        <authorList>
            <person name="Willis A."/>
            <person name="Parks M."/>
            <person name="Burford M.A."/>
        </authorList>
    </citation>
    <scope>NUCLEOTIDE SEQUENCE [LARGE SCALE GENOMIC DNA]</scope>
    <source>
        <strain evidence="1 2">CS-951</strain>
    </source>
</reference>
<dbReference type="EMBL" id="LATL02000141">
    <property type="protein sequence ID" value="KKD39591.2"/>
    <property type="molecule type" value="Genomic_DNA"/>
</dbReference>
<name>A0A0F5YL42_9CYAN</name>
<organism evidence="1 2">
    <name type="scientific">Limnoraphis robusta CS-951</name>
    <dbReference type="NCBI Taxonomy" id="1637645"/>
    <lineage>
        <taxon>Bacteria</taxon>
        <taxon>Bacillati</taxon>
        <taxon>Cyanobacteriota</taxon>
        <taxon>Cyanophyceae</taxon>
        <taxon>Oscillatoriophycideae</taxon>
        <taxon>Oscillatoriales</taxon>
        <taxon>Sirenicapillariaceae</taxon>
        <taxon>Limnoraphis</taxon>
    </lineage>
</organism>
<dbReference type="AlphaFoldDB" id="A0A0F5YL42"/>
<accession>A0A0F5YL42</accession>
<gene>
    <name evidence="1" type="ORF">WN50_02565</name>
</gene>